<evidence type="ECO:0000256" key="7">
    <source>
        <dbReference type="ARBA" id="ARBA00022927"/>
    </source>
</evidence>
<evidence type="ECO:0000256" key="10">
    <source>
        <dbReference type="ARBA" id="ARBA00023136"/>
    </source>
</evidence>
<dbReference type="InterPro" id="IPR011130">
    <property type="entry name" value="SecA_preprotein_X-link_dom"/>
</dbReference>
<keyword evidence="1 11" id="KW-0813">Transport</keyword>
<dbReference type="Gene3D" id="3.90.1440.10">
    <property type="entry name" value="SecA, preprotein cross-linking domain"/>
    <property type="match status" value="1"/>
</dbReference>
<evidence type="ECO:0000256" key="1">
    <source>
        <dbReference type="ARBA" id="ARBA00022448"/>
    </source>
</evidence>
<keyword evidence="2 11" id="KW-1003">Cell membrane</keyword>
<dbReference type="STRING" id="1219080.VEZ01S_07_00060"/>
<evidence type="ECO:0000256" key="11">
    <source>
        <dbReference type="HAMAP-Rule" id="MF_01382"/>
    </source>
</evidence>
<organism evidence="15 16">
    <name type="scientific">Vibrio ezurae NBRC 102218</name>
    <dbReference type="NCBI Taxonomy" id="1219080"/>
    <lineage>
        <taxon>Bacteria</taxon>
        <taxon>Pseudomonadati</taxon>
        <taxon>Pseudomonadota</taxon>
        <taxon>Gammaproteobacteria</taxon>
        <taxon>Vibrionales</taxon>
        <taxon>Vibrionaceae</taxon>
        <taxon>Vibrio</taxon>
    </lineage>
</organism>
<dbReference type="EMBL" id="BATM01000007">
    <property type="protein sequence ID" value="GAD78829.1"/>
    <property type="molecule type" value="Genomic_DNA"/>
</dbReference>
<proteinExistence type="inferred from homology"/>
<dbReference type="SUPFAM" id="SSF52540">
    <property type="entry name" value="P-loop containing nucleoside triphosphate hydrolases"/>
    <property type="match status" value="2"/>
</dbReference>
<protein>
    <recommendedName>
        <fullName evidence="11">Protein translocase subunit SecA</fullName>
        <ecNumber evidence="11">7.4.2.8</ecNumber>
    </recommendedName>
</protein>
<keyword evidence="16" id="KW-1185">Reference proteome</keyword>
<feature type="domain" description="Helicase ATP-binding" evidence="12">
    <location>
        <begin position="116"/>
        <end position="310"/>
    </location>
</feature>
<comment type="subunit">
    <text evidence="11">Monomer and homodimer. Part of the essential Sec protein translocation apparatus which comprises SecA, SecYEG and auxiliary proteins SecDF-YajC and YidC.</text>
</comment>
<dbReference type="InterPro" id="IPR001650">
    <property type="entry name" value="Helicase_C-like"/>
</dbReference>
<comment type="similarity">
    <text evidence="11">Belongs to the SecA family.</text>
</comment>
<dbReference type="AlphaFoldDB" id="U3CC02"/>
<accession>U3CC02</accession>
<evidence type="ECO:0000256" key="3">
    <source>
        <dbReference type="ARBA" id="ARBA00022490"/>
    </source>
</evidence>
<dbReference type="PROSITE" id="PS51192">
    <property type="entry name" value="HELICASE_ATP_BIND_1"/>
    <property type="match status" value="1"/>
</dbReference>
<dbReference type="OrthoDB" id="9805579at2"/>
<dbReference type="GO" id="GO:0005829">
    <property type="term" value="C:cytosol"/>
    <property type="evidence" value="ECO:0007669"/>
    <property type="project" value="TreeGrafter"/>
</dbReference>
<dbReference type="Gene3D" id="3.40.50.300">
    <property type="entry name" value="P-loop containing nucleotide triphosphate hydrolases"/>
    <property type="match status" value="2"/>
</dbReference>
<evidence type="ECO:0000259" key="14">
    <source>
        <dbReference type="PROSITE" id="PS51196"/>
    </source>
</evidence>
<reference evidence="15 16" key="1">
    <citation type="submission" date="2013-09" db="EMBL/GenBank/DDBJ databases">
        <title>Whole genome shotgun sequence of Vibrio ezurae NBRC 102218.</title>
        <authorList>
            <person name="Yoshida I."/>
            <person name="Hosoyama A."/>
            <person name="Numata M."/>
            <person name="Hashimoto M."/>
            <person name="Hosoyama Y."/>
            <person name="Tsuchikane K."/>
            <person name="Noguchi M."/>
            <person name="Hirakata S."/>
            <person name="Ichikawa N."/>
            <person name="Ohji S."/>
            <person name="Yamazoe A."/>
            <person name="Fujita N."/>
        </authorList>
    </citation>
    <scope>NUCLEOTIDE SEQUENCE [LARGE SCALE GENOMIC DNA]</scope>
    <source>
        <strain evidence="15 16">NBRC 102218</strain>
    </source>
</reference>
<dbReference type="SMART" id="SM00958">
    <property type="entry name" value="SecA_PP_bind"/>
    <property type="match status" value="1"/>
</dbReference>
<dbReference type="CDD" id="cd18803">
    <property type="entry name" value="SF2_C_secA"/>
    <property type="match status" value="1"/>
</dbReference>
<dbReference type="PANTHER" id="PTHR30612">
    <property type="entry name" value="SECA INNER MEMBRANE COMPONENT OF SEC PROTEIN SECRETION SYSTEM"/>
    <property type="match status" value="1"/>
</dbReference>
<sequence>MYKRPQRRPNSVLERPQRVLDTQKRMQRWWRTLTAFGSRPLRASIWLYKPLLWRIKGRDKAYRKLSESELDQQIKTVQQSLLRFGLTNALTVEVFALVREVAGRELGMWHFDSQLLGGLAILHGNIGQMQTGEGKTLTATLPVAAAALAGIPTHVVTVNDYLTERDAQLMLPVYQRLGLSVGVVIQGLDLNERKQEYARDIVYCTNNELAFDYLKDAIALEQHSDALHLHALRSLPSHRSELLDSLMLRGLHFAVVDEADGVFMDEAITPLVISGDSAPNPDQQQLYLQAFEIGQMLQLDVDFMIRLPSKQIEFTPLGEENIERQTQGLGALWQARLRRLELVKQALTALHLFIRDKHYLVDEGKVVIIDEHTGRRMPDRTWEQGLHQLIEIKEQCELSDPRVTLASISFQNFFRFYHHLSGMTGTADEVKSEFWRVYELPVVDVPTHKASQRRQFRPTILRTEQQKWQCVVSKIKQFREQGERPILVGTQSLKDSESLSQLLLARGIEHQVLNARQDESEAEIVKLAGLASKITIATSMAGRGTDIKLDSQVEAQGGLHVMVTGLHDSSRVDRQLEGRCARQGDRGSVEFILSLEEELITAKWAKLLALINLIPMPNSLKSKLLFNGIRQCQKRIERQQDQSRKQLLKHDEQQQEVLSFSQNQV</sequence>
<dbReference type="GO" id="GO:0043952">
    <property type="term" value="P:protein transport by the Sec complex"/>
    <property type="evidence" value="ECO:0007669"/>
    <property type="project" value="TreeGrafter"/>
</dbReference>
<dbReference type="InterPro" id="IPR000185">
    <property type="entry name" value="SecA"/>
</dbReference>
<comment type="subcellular location">
    <subcellularLocation>
        <location evidence="11">Cell membrane</location>
        <topology evidence="11">Peripheral membrane protein</topology>
        <orientation evidence="11">Cytoplasmic side</orientation>
    </subcellularLocation>
    <subcellularLocation>
        <location evidence="11">Cytoplasm</location>
    </subcellularLocation>
    <text evidence="11">Distribution is 50-50.</text>
</comment>
<dbReference type="Pfam" id="PF21090">
    <property type="entry name" value="P-loop_SecA"/>
    <property type="match status" value="1"/>
</dbReference>
<dbReference type="Pfam" id="PF07517">
    <property type="entry name" value="SecA_DEAD"/>
    <property type="match status" value="1"/>
</dbReference>
<dbReference type="FunFam" id="3.40.50.300:FF:000429">
    <property type="entry name" value="Preprotein translocase subunit SecA"/>
    <property type="match status" value="1"/>
</dbReference>
<dbReference type="GO" id="GO:0017038">
    <property type="term" value="P:protein import"/>
    <property type="evidence" value="ECO:0007669"/>
    <property type="project" value="InterPro"/>
</dbReference>
<dbReference type="InterPro" id="IPR036670">
    <property type="entry name" value="SecA_X-link_sf"/>
</dbReference>
<dbReference type="InterPro" id="IPR014001">
    <property type="entry name" value="Helicase_ATP-bd"/>
</dbReference>
<evidence type="ECO:0000256" key="2">
    <source>
        <dbReference type="ARBA" id="ARBA00022475"/>
    </source>
</evidence>
<feature type="binding site" evidence="11">
    <location>
        <position position="114"/>
    </location>
    <ligand>
        <name>ATP</name>
        <dbReference type="ChEBI" id="CHEBI:30616"/>
    </ligand>
</feature>
<name>U3CC02_9VIBR</name>
<dbReference type="GO" id="GO:0005886">
    <property type="term" value="C:plasma membrane"/>
    <property type="evidence" value="ECO:0007669"/>
    <property type="project" value="UniProtKB-SubCell"/>
</dbReference>
<feature type="binding site" evidence="11">
    <location>
        <position position="546"/>
    </location>
    <ligand>
        <name>ATP</name>
        <dbReference type="ChEBI" id="CHEBI:30616"/>
    </ligand>
</feature>
<dbReference type="SMART" id="SM00957">
    <property type="entry name" value="SecA_DEAD"/>
    <property type="match status" value="1"/>
</dbReference>
<dbReference type="CDD" id="cd17928">
    <property type="entry name" value="DEXDc_SecA"/>
    <property type="match status" value="1"/>
</dbReference>
<keyword evidence="6 11" id="KW-0067">ATP-binding</keyword>
<evidence type="ECO:0000313" key="16">
    <source>
        <dbReference type="Proteomes" id="UP000016562"/>
    </source>
</evidence>
<dbReference type="EC" id="7.4.2.8" evidence="11"/>
<evidence type="ECO:0000256" key="5">
    <source>
        <dbReference type="ARBA" id="ARBA00022741"/>
    </source>
</evidence>
<dbReference type="GO" id="GO:0065002">
    <property type="term" value="P:intracellular protein transmembrane transport"/>
    <property type="evidence" value="ECO:0007669"/>
    <property type="project" value="UniProtKB-UniRule"/>
</dbReference>
<evidence type="ECO:0000256" key="8">
    <source>
        <dbReference type="ARBA" id="ARBA00022967"/>
    </source>
</evidence>
<dbReference type="GO" id="GO:0031522">
    <property type="term" value="C:cell envelope Sec protein transport complex"/>
    <property type="evidence" value="ECO:0007669"/>
    <property type="project" value="TreeGrafter"/>
</dbReference>
<keyword evidence="10 11" id="KW-0472">Membrane</keyword>
<feature type="binding site" evidence="11">
    <location>
        <begin position="132"/>
        <end position="136"/>
    </location>
    <ligand>
        <name>ATP</name>
        <dbReference type="ChEBI" id="CHEBI:30616"/>
    </ligand>
</feature>
<dbReference type="PANTHER" id="PTHR30612:SF0">
    <property type="entry name" value="CHLOROPLAST PROTEIN-TRANSPORTING ATPASE"/>
    <property type="match status" value="1"/>
</dbReference>
<keyword evidence="4" id="KW-0997">Cell inner membrane</keyword>
<dbReference type="PROSITE" id="PS51196">
    <property type="entry name" value="SECA_MOTOR_DEAD"/>
    <property type="match status" value="1"/>
</dbReference>
<keyword evidence="9 11" id="KW-0811">Translocation</keyword>
<feature type="domain" description="Helicase C-terminal" evidence="13">
    <location>
        <begin position="474"/>
        <end position="621"/>
    </location>
</feature>
<dbReference type="SUPFAM" id="SSF81767">
    <property type="entry name" value="Pre-protein crosslinking domain of SecA"/>
    <property type="match status" value="1"/>
</dbReference>
<keyword evidence="8 11" id="KW-1278">Translocase</keyword>
<comment type="function">
    <text evidence="11">Part of the Sec protein translocase complex. Interacts with the SecYEG preprotein conducting channel. Has a central role in coupling the hydrolysis of ATP to the transfer of proteins into and across the cell membrane, serving both as a receptor for the preprotein-SecB complex and as an ATP-driven molecular motor driving the stepwise translocation of polypeptide chains across the membrane.</text>
</comment>
<dbReference type="InterPro" id="IPR044722">
    <property type="entry name" value="SecA_SF2_C"/>
</dbReference>
<keyword evidence="3 11" id="KW-0963">Cytoplasm</keyword>
<comment type="caution">
    <text evidence="15">The sequence shown here is derived from an EMBL/GenBank/DDBJ whole genome shotgun (WGS) entry which is preliminary data.</text>
</comment>
<dbReference type="GO" id="GO:0006605">
    <property type="term" value="P:protein targeting"/>
    <property type="evidence" value="ECO:0007669"/>
    <property type="project" value="UniProtKB-UniRule"/>
</dbReference>
<dbReference type="InterPro" id="IPR014018">
    <property type="entry name" value="SecA_motor_DEAD"/>
</dbReference>
<evidence type="ECO:0000256" key="9">
    <source>
        <dbReference type="ARBA" id="ARBA00023010"/>
    </source>
</evidence>
<evidence type="ECO:0000259" key="13">
    <source>
        <dbReference type="PROSITE" id="PS51194"/>
    </source>
</evidence>
<dbReference type="GO" id="GO:0005524">
    <property type="term" value="F:ATP binding"/>
    <property type="evidence" value="ECO:0007669"/>
    <property type="project" value="UniProtKB-UniRule"/>
</dbReference>
<dbReference type="Pfam" id="PF01043">
    <property type="entry name" value="SecA_PP_bind"/>
    <property type="match status" value="1"/>
</dbReference>
<evidence type="ECO:0000259" key="12">
    <source>
        <dbReference type="PROSITE" id="PS51192"/>
    </source>
</evidence>
<dbReference type="RefSeq" id="WP_021712542.1">
    <property type="nucleotide sequence ID" value="NZ_BATM01000007.1"/>
</dbReference>
<feature type="domain" description="SecA family profile" evidence="14">
    <location>
        <begin position="30"/>
        <end position="623"/>
    </location>
</feature>
<evidence type="ECO:0000256" key="4">
    <source>
        <dbReference type="ARBA" id="ARBA00022519"/>
    </source>
</evidence>
<dbReference type="Proteomes" id="UP000016562">
    <property type="component" value="Unassembled WGS sequence"/>
</dbReference>
<dbReference type="InterPro" id="IPR011115">
    <property type="entry name" value="SecA_DEAD"/>
</dbReference>
<evidence type="ECO:0000256" key="6">
    <source>
        <dbReference type="ARBA" id="ARBA00022840"/>
    </source>
</evidence>
<keyword evidence="7 11" id="KW-0653">Protein transport</keyword>
<evidence type="ECO:0000313" key="15">
    <source>
        <dbReference type="EMBL" id="GAD78829.1"/>
    </source>
</evidence>
<comment type="catalytic activity">
    <reaction evidence="11">
        <text>ATP + H2O + cellular proteinSide 1 = ADP + phosphate + cellular proteinSide 2.</text>
        <dbReference type="EC" id="7.4.2.8"/>
    </reaction>
</comment>
<gene>
    <name evidence="11 15" type="primary">secA</name>
    <name evidence="15" type="ORF">VEZ01S_07_00060</name>
</gene>
<keyword evidence="5 11" id="KW-0547">Nucleotide-binding</keyword>
<dbReference type="PROSITE" id="PS51194">
    <property type="entry name" value="HELICASE_CTER"/>
    <property type="match status" value="1"/>
</dbReference>
<dbReference type="InterPro" id="IPR027417">
    <property type="entry name" value="P-loop_NTPase"/>
</dbReference>
<dbReference type="PRINTS" id="PR00906">
    <property type="entry name" value="SECA"/>
</dbReference>
<dbReference type="eggNOG" id="COG0653">
    <property type="taxonomic scope" value="Bacteria"/>
</dbReference>
<dbReference type="GO" id="GO:0008564">
    <property type="term" value="F:protein-exporting ATPase activity"/>
    <property type="evidence" value="ECO:0007669"/>
    <property type="project" value="UniProtKB-EC"/>
</dbReference>
<dbReference type="HAMAP" id="MF_01382">
    <property type="entry name" value="SecA"/>
    <property type="match status" value="1"/>
</dbReference>